<comment type="caution">
    <text evidence="2">The sequence shown here is derived from an EMBL/GenBank/DDBJ whole genome shotgun (WGS) entry which is preliminary data.</text>
</comment>
<gene>
    <name evidence="2" type="ORF">VCO01S_10770</name>
</gene>
<dbReference type="AlphaFoldDB" id="A0A4Y3IM72"/>
<accession>A0A4Y3IM72</accession>
<dbReference type="Proteomes" id="UP000318242">
    <property type="component" value="Unassembled WGS sequence"/>
</dbReference>
<sequence length="191" mass="20936">MRHKMRQGFTLIELIVVLVVIGVLAVVAAPRFFNLQSDARIATLDGIDSALDSAITQVQSKAYIEGLTAEPTIPNNQDDYIIDFGFGSVEIDWGTLCPESRGESGDDLTVIDFLTLDTSIDVTYEIGNRHTVIGFDYPFQESDLNSRNYSDADLPNGCYVIYDSFGGREGNNRSCPAEGCTCTVRVVDTDC</sequence>
<dbReference type="PROSITE" id="PS00409">
    <property type="entry name" value="PROKAR_NTER_METHYL"/>
    <property type="match status" value="1"/>
</dbReference>
<name>A0A4Y3IM72_9VIBR</name>
<dbReference type="SUPFAM" id="SSF54523">
    <property type="entry name" value="Pili subunits"/>
    <property type="match status" value="1"/>
</dbReference>
<keyword evidence="1" id="KW-0472">Membrane</keyword>
<keyword evidence="3" id="KW-1185">Reference proteome</keyword>
<dbReference type="EMBL" id="BJLH01000004">
    <property type="protein sequence ID" value="GEA59884.1"/>
    <property type="molecule type" value="Genomic_DNA"/>
</dbReference>
<dbReference type="InterPro" id="IPR012902">
    <property type="entry name" value="N_methyl_site"/>
</dbReference>
<dbReference type="OrthoDB" id="5874092at2"/>
<evidence type="ECO:0000256" key="1">
    <source>
        <dbReference type="SAM" id="Phobius"/>
    </source>
</evidence>
<dbReference type="NCBIfam" id="TIGR02532">
    <property type="entry name" value="IV_pilin_GFxxxE"/>
    <property type="match status" value="1"/>
</dbReference>
<dbReference type="InterPro" id="IPR045584">
    <property type="entry name" value="Pilin-like"/>
</dbReference>
<keyword evidence="1" id="KW-0812">Transmembrane</keyword>
<keyword evidence="1" id="KW-1133">Transmembrane helix</keyword>
<evidence type="ECO:0000313" key="3">
    <source>
        <dbReference type="Proteomes" id="UP000318242"/>
    </source>
</evidence>
<evidence type="ECO:0008006" key="4">
    <source>
        <dbReference type="Google" id="ProtNLM"/>
    </source>
</evidence>
<proteinExistence type="predicted"/>
<reference evidence="2 3" key="1">
    <citation type="submission" date="2019-06" db="EMBL/GenBank/DDBJ databases">
        <title>Whole genome shotgun sequence of Vibrio comitans NBRC 102076.</title>
        <authorList>
            <person name="Hosoyama A."/>
            <person name="Uohara A."/>
            <person name="Ohji S."/>
            <person name="Ichikawa N."/>
        </authorList>
    </citation>
    <scope>NUCLEOTIDE SEQUENCE [LARGE SCALE GENOMIC DNA]</scope>
    <source>
        <strain evidence="2 3">NBRC 102076</strain>
    </source>
</reference>
<organism evidence="2 3">
    <name type="scientific">Vibrio comitans NBRC 102076</name>
    <dbReference type="NCBI Taxonomy" id="1219078"/>
    <lineage>
        <taxon>Bacteria</taxon>
        <taxon>Pseudomonadati</taxon>
        <taxon>Pseudomonadota</taxon>
        <taxon>Gammaproteobacteria</taxon>
        <taxon>Vibrionales</taxon>
        <taxon>Vibrionaceae</taxon>
        <taxon>Vibrio</taxon>
    </lineage>
</organism>
<evidence type="ECO:0000313" key="2">
    <source>
        <dbReference type="EMBL" id="GEA59884.1"/>
    </source>
</evidence>
<feature type="transmembrane region" description="Helical" evidence="1">
    <location>
        <begin position="12"/>
        <end position="33"/>
    </location>
</feature>
<dbReference type="Gene3D" id="3.30.700.10">
    <property type="entry name" value="Glycoprotein, Type 4 Pilin"/>
    <property type="match status" value="1"/>
</dbReference>
<dbReference type="RefSeq" id="WP_141270088.1">
    <property type="nucleotide sequence ID" value="NZ_BJLH01000004.1"/>
</dbReference>
<dbReference type="Pfam" id="PF07963">
    <property type="entry name" value="N_methyl"/>
    <property type="match status" value="1"/>
</dbReference>
<protein>
    <recommendedName>
        <fullName evidence="4">MSHA pilin protein MshA</fullName>
    </recommendedName>
</protein>